<dbReference type="Proteomes" id="UP000054097">
    <property type="component" value="Unassembled WGS sequence"/>
</dbReference>
<evidence type="ECO:0000313" key="8">
    <source>
        <dbReference type="EMBL" id="KIM28713.1"/>
    </source>
</evidence>
<keyword evidence="2 4" id="KW-0863">Zinc-finger</keyword>
<reference evidence="9" key="2">
    <citation type="submission" date="2015-01" db="EMBL/GenBank/DDBJ databases">
        <title>Evolutionary Origins and Diversification of the Mycorrhizal Mutualists.</title>
        <authorList>
            <consortium name="DOE Joint Genome Institute"/>
            <consortium name="Mycorrhizal Genomics Consortium"/>
            <person name="Kohler A."/>
            <person name="Kuo A."/>
            <person name="Nagy L.G."/>
            <person name="Floudas D."/>
            <person name="Copeland A."/>
            <person name="Barry K.W."/>
            <person name="Cichocki N."/>
            <person name="Veneault-Fourrey C."/>
            <person name="LaButti K."/>
            <person name="Lindquist E.A."/>
            <person name="Lipzen A."/>
            <person name="Lundell T."/>
            <person name="Morin E."/>
            <person name="Murat C."/>
            <person name="Riley R."/>
            <person name="Ohm R."/>
            <person name="Sun H."/>
            <person name="Tunlid A."/>
            <person name="Henrissat B."/>
            <person name="Grigoriev I.V."/>
            <person name="Hibbett D.S."/>
            <person name="Martin F."/>
        </authorList>
    </citation>
    <scope>NUCLEOTIDE SEQUENCE [LARGE SCALE GENOMIC DNA]</scope>
    <source>
        <strain evidence="9">MAFF 305830</strain>
    </source>
</reference>
<evidence type="ECO:0008006" key="10">
    <source>
        <dbReference type="Google" id="ProtNLM"/>
    </source>
</evidence>
<feature type="compositionally biased region" description="Basic and acidic residues" evidence="5">
    <location>
        <begin position="1"/>
        <end position="13"/>
    </location>
</feature>
<dbReference type="InterPro" id="IPR001214">
    <property type="entry name" value="SET_dom"/>
</dbReference>
<organism evidence="8 9">
    <name type="scientific">Serendipita vermifera MAFF 305830</name>
    <dbReference type="NCBI Taxonomy" id="933852"/>
    <lineage>
        <taxon>Eukaryota</taxon>
        <taxon>Fungi</taxon>
        <taxon>Dikarya</taxon>
        <taxon>Basidiomycota</taxon>
        <taxon>Agaricomycotina</taxon>
        <taxon>Agaricomycetes</taxon>
        <taxon>Sebacinales</taxon>
        <taxon>Serendipitaceae</taxon>
        <taxon>Serendipita</taxon>
    </lineage>
</organism>
<dbReference type="STRING" id="933852.A0A0C2WRC2"/>
<sequence length="552" mass="60801">MSFKELKSKRDARLNQAGTAQPSVLSEKETGNDQNQLYSQLDGSGLIIKSVSGRGRGLWATTTMKPGSKLLSLPPHIHVLSARFLDTHCSRCTIEAEVRRCTKCLTVSYCSTDCQREDWKLHKEECKAILRWKAASPDGTPPADSIRAIGRLLWSRKLMKATSDWWLEVNAMQSNRDVLSLETQESFTHFAQSLVMYLDVNSPEGLRDFGIDSARDLVDLMSKFAANSFTLTSSNLSSLGVAISPLPALINHSCQPNAVIVFPRATATKPPTLEVIAILPINPEDEILAAYVDVTLPTELRQKSLEATYNFTCQCAVCTNTEEVDLRSSCYCPKCSEGYVRIKDRGKASVCTKCGAALVVSDDVKDKLRVAAEGLQKAEKLQWTESEQALRLTTNILSLITPFSPPSAHPRLALMRLQQTLLISELRPHDGKIDDIIRVSAQVVSGLCDLLPLGHPIRAVALAEFGKLLCVDEPALSEEDQARNSFPPRGYHRLVLAKDTLVRANNEVQIGFGPGGGGLRDEVRAILENIDREMAVYRKGVTNLRASATQKK</sequence>
<dbReference type="InterPro" id="IPR046341">
    <property type="entry name" value="SET_dom_sf"/>
</dbReference>
<evidence type="ECO:0000256" key="1">
    <source>
        <dbReference type="ARBA" id="ARBA00022723"/>
    </source>
</evidence>
<keyword evidence="3" id="KW-0862">Zinc</keyword>
<dbReference type="GO" id="GO:0005634">
    <property type="term" value="C:nucleus"/>
    <property type="evidence" value="ECO:0007669"/>
    <property type="project" value="TreeGrafter"/>
</dbReference>
<accession>A0A0C2WRC2</accession>
<gene>
    <name evidence="8" type="ORF">M408DRAFT_329176</name>
</gene>
<evidence type="ECO:0000256" key="3">
    <source>
        <dbReference type="ARBA" id="ARBA00022833"/>
    </source>
</evidence>
<protein>
    <recommendedName>
        <fullName evidence="10">MYND-type domain-containing protein</fullName>
    </recommendedName>
</protein>
<dbReference type="SUPFAM" id="SSF82199">
    <property type="entry name" value="SET domain"/>
    <property type="match status" value="1"/>
</dbReference>
<dbReference type="PANTHER" id="PTHR12197:SF251">
    <property type="entry name" value="EG:BACR7C10.4 PROTEIN"/>
    <property type="match status" value="1"/>
</dbReference>
<dbReference type="GO" id="GO:0008270">
    <property type="term" value="F:zinc ion binding"/>
    <property type="evidence" value="ECO:0007669"/>
    <property type="project" value="UniProtKB-KW"/>
</dbReference>
<dbReference type="OrthoDB" id="265717at2759"/>
<dbReference type="Gene3D" id="2.170.270.10">
    <property type="entry name" value="SET domain"/>
    <property type="match status" value="1"/>
</dbReference>
<dbReference type="PROSITE" id="PS50865">
    <property type="entry name" value="ZF_MYND_2"/>
    <property type="match status" value="1"/>
</dbReference>
<dbReference type="InterPro" id="IPR002893">
    <property type="entry name" value="Znf_MYND"/>
</dbReference>
<evidence type="ECO:0000259" key="7">
    <source>
        <dbReference type="PROSITE" id="PS50865"/>
    </source>
</evidence>
<evidence type="ECO:0000313" key="9">
    <source>
        <dbReference type="Proteomes" id="UP000054097"/>
    </source>
</evidence>
<keyword evidence="9" id="KW-1185">Reference proteome</keyword>
<evidence type="ECO:0000256" key="2">
    <source>
        <dbReference type="ARBA" id="ARBA00022771"/>
    </source>
</evidence>
<reference evidence="8 9" key="1">
    <citation type="submission" date="2014-04" db="EMBL/GenBank/DDBJ databases">
        <authorList>
            <consortium name="DOE Joint Genome Institute"/>
            <person name="Kuo A."/>
            <person name="Zuccaro A."/>
            <person name="Kohler A."/>
            <person name="Nagy L.G."/>
            <person name="Floudas D."/>
            <person name="Copeland A."/>
            <person name="Barry K.W."/>
            <person name="Cichocki N."/>
            <person name="Veneault-Fourrey C."/>
            <person name="LaButti K."/>
            <person name="Lindquist E.A."/>
            <person name="Lipzen A."/>
            <person name="Lundell T."/>
            <person name="Morin E."/>
            <person name="Murat C."/>
            <person name="Sun H."/>
            <person name="Tunlid A."/>
            <person name="Henrissat B."/>
            <person name="Grigoriev I.V."/>
            <person name="Hibbett D.S."/>
            <person name="Martin F."/>
            <person name="Nordberg H.P."/>
            <person name="Cantor M.N."/>
            <person name="Hua S.X."/>
        </authorList>
    </citation>
    <scope>NUCLEOTIDE SEQUENCE [LARGE SCALE GENOMIC DNA]</scope>
    <source>
        <strain evidence="8 9">MAFF 305830</strain>
    </source>
</reference>
<dbReference type="PANTHER" id="PTHR12197">
    <property type="entry name" value="HISTONE-LYSINE N-METHYLTRANSFERASE SMYD"/>
    <property type="match status" value="1"/>
</dbReference>
<feature type="domain" description="MYND-type" evidence="7">
    <location>
        <begin position="89"/>
        <end position="126"/>
    </location>
</feature>
<evidence type="ECO:0000256" key="4">
    <source>
        <dbReference type="PROSITE-ProRule" id="PRU00134"/>
    </source>
</evidence>
<dbReference type="EMBL" id="KN824291">
    <property type="protein sequence ID" value="KIM28713.1"/>
    <property type="molecule type" value="Genomic_DNA"/>
</dbReference>
<evidence type="ECO:0000259" key="6">
    <source>
        <dbReference type="PROSITE" id="PS50280"/>
    </source>
</evidence>
<keyword evidence="1" id="KW-0479">Metal-binding</keyword>
<dbReference type="Pfam" id="PF01753">
    <property type="entry name" value="zf-MYND"/>
    <property type="match status" value="1"/>
</dbReference>
<dbReference type="Gene3D" id="6.10.140.2220">
    <property type="match status" value="1"/>
</dbReference>
<proteinExistence type="predicted"/>
<dbReference type="Gene3D" id="1.10.220.160">
    <property type="match status" value="1"/>
</dbReference>
<dbReference type="InterPro" id="IPR050869">
    <property type="entry name" value="H3K4_H4K5_MeTrfase"/>
</dbReference>
<dbReference type="HOGENOM" id="CLU_018406_4_1_1"/>
<evidence type="ECO:0000256" key="5">
    <source>
        <dbReference type="SAM" id="MobiDB-lite"/>
    </source>
</evidence>
<feature type="domain" description="SET" evidence="6">
    <location>
        <begin position="44"/>
        <end position="292"/>
    </location>
</feature>
<dbReference type="Pfam" id="PF00856">
    <property type="entry name" value="SET"/>
    <property type="match status" value="1"/>
</dbReference>
<feature type="region of interest" description="Disordered" evidence="5">
    <location>
        <begin position="1"/>
        <end position="32"/>
    </location>
</feature>
<dbReference type="PROSITE" id="PS50280">
    <property type="entry name" value="SET"/>
    <property type="match status" value="1"/>
</dbReference>
<dbReference type="AlphaFoldDB" id="A0A0C2WRC2"/>
<name>A0A0C2WRC2_SERVB</name>